<dbReference type="GO" id="GO:0030170">
    <property type="term" value="F:pyridoxal phosphate binding"/>
    <property type="evidence" value="ECO:0007669"/>
    <property type="project" value="InterPro"/>
</dbReference>
<dbReference type="SUPFAM" id="SSF53383">
    <property type="entry name" value="PLP-dependent transferases"/>
    <property type="match status" value="1"/>
</dbReference>
<name>A0A6P7GH27_DIAVI</name>
<dbReference type="PRINTS" id="PR00799">
    <property type="entry name" value="TRANSAMINASE"/>
</dbReference>
<evidence type="ECO:0000256" key="5">
    <source>
        <dbReference type="ARBA" id="ARBA00022679"/>
    </source>
</evidence>
<evidence type="ECO:0000313" key="13">
    <source>
        <dbReference type="RefSeq" id="XP_028149096.1"/>
    </source>
</evidence>
<keyword evidence="4" id="KW-0032">Aminotransferase</keyword>
<dbReference type="InterPro" id="IPR000796">
    <property type="entry name" value="Asp_trans"/>
</dbReference>
<evidence type="ECO:0000256" key="11">
    <source>
        <dbReference type="ARBA" id="ARBA00042891"/>
    </source>
</evidence>
<evidence type="ECO:0000256" key="4">
    <source>
        <dbReference type="ARBA" id="ARBA00022576"/>
    </source>
</evidence>
<dbReference type="InterPro" id="IPR004839">
    <property type="entry name" value="Aminotransferase_I/II_large"/>
</dbReference>
<dbReference type="InterPro" id="IPR015421">
    <property type="entry name" value="PyrdxlP-dep_Trfase_major"/>
</dbReference>
<comment type="subunit">
    <text evidence="2">Homodimer.</text>
</comment>
<evidence type="ECO:0000256" key="10">
    <source>
        <dbReference type="ARBA" id="ARBA00042867"/>
    </source>
</evidence>
<dbReference type="EC" id="2.6.1.1" evidence="3"/>
<keyword evidence="6" id="KW-0663">Pyridoxal phosphate</keyword>
<dbReference type="PANTHER" id="PTHR11879">
    <property type="entry name" value="ASPARTATE AMINOTRANSFERASE"/>
    <property type="match status" value="1"/>
</dbReference>
<dbReference type="GO" id="GO:0006520">
    <property type="term" value="P:amino acid metabolic process"/>
    <property type="evidence" value="ECO:0007669"/>
    <property type="project" value="InterPro"/>
</dbReference>
<evidence type="ECO:0000256" key="9">
    <source>
        <dbReference type="ARBA" id="ARBA00041746"/>
    </source>
</evidence>
<reference evidence="13" key="1">
    <citation type="submission" date="2025-08" db="UniProtKB">
        <authorList>
            <consortium name="RefSeq"/>
        </authorList>
    </citation>
    <scope>IDENTIFICATION</scope>
    <source>
        <tissue evidence="13">Whole insect</tissue>
    </source>
</reference>
<evidence type="ECO:0000256" key="7">
    <source>
        <dbReference type="ARBA" id="ARBA00040891"/>
    </source>
</evidence>
<accession>A0A6P7GH27</accession>
<evidence type="ECO:0000256" key="2">
    <source>
        <dbReference type="ARBA" id="ARBA00011738"/>
    </source>
</evidence>
<protein>
    <recommendedName>
        <fullName evidence="7">Aspartate aminotransferase, mitochondrial</fullName>
        <ecNumber evidence="3">2.6.1.1</ecNumber>
    </recommendedName>
    <alternativeName>
        <fullName evidence="8">Kynurenine aminotransferase 4</fullName>
    </alternativeName>
    <alternativeName>
        <fullName evidence="11">Kynurenine aminotransferase IV</fullName>
    </alternativeName>
    <alternativeName>
        <fullName evidence="10">Kynurenine--oxoglutarate transaminase 4</fullName>
    </alternativeName>
    <alternativeName>
        <fullName evidence="9">Kynurenine--oxoglutarate transaminase IV</fullName>
    </alternativeName>
</protein>
<dbReference type="GO" id="GO:0005739">
    <property type="term" value="C:mitochondrion"/>
    <property type="evidence" value="ECO:0007669"/>
    <property type="project" value="TreeGrafter"/>
</dbReference>
<dbReference type="InParanoid" id="A0A6P7GH27"/>
<gene>
    <name evidence="13" type="primary">LOC114342486</name>
</gene>
<evidence type="ECO:0000256" key="6">
    <source>
        <dbReference type="ARBA" id="ARBA00022898"/>
    </source>
</evidence>
<evidence type="ECO:0000256" key="1">
    <source>
        <dbReference type="ARBA" id="ARBA00001933"/>
    </source>
</evidence>
<keyword evidence="5" id="KW-0808">Transferase</keyword>
<dbReference type="InterPro" id="IPR015424">
    <property type="entry name" value="PyrdxlP-dep_Trfase"/>
</dbReference>
<evidence type="ECO:0000256" key="3">
    <source>
        <dbReference type="ARBA" id="ARBA00012753"/>
    </source>
</evidence>
<dbReference type="PANTHER" id="PTHR11879:SF22">
    <property type="entry name" value="ASPARTATE AMINOTRANSFERASE, MITOCHONDRIAL"/>
    <property type="match status" value="1"/>
</dbReference>
<dbReference type="RefSeq" id="XP_028149096.1">
    <property type="nucleotide sequence ID" value="XM_028293295.1"/>
</dbReference>
<dbReference type="Pfam" id="PF00155">
    <property type="entry name" value="Aminotran_1_2"/>
    <property type="match status" value="1"/>
</dbReference>
<proteinExistence type="predicted"/>
<dbReference type="Gene3D" id="3.40.640.10">
    <property type="entry name" value="Type I PLP-dependent aspartate aminotransferase-like (Major domain)"/>
    <property type="match status" value="1"/>
</dbReference>
<dbReference type="AlphaFoldDB" id="A0A6P7GH27"/>
<dbReference type="GO" id="GO:0004069">
    <property type="term" value="F:L-aspartate:2-oxoglutarate aminotransferase activity"/>
    <property type="evidence" value="ECO:0007669"/>
    <property type="project" value="UniProtKB-EC"/>
</dbReference>
<evidence type="ECO:0000259" key="12">
    <source>
        <dbReference type="Pfam" id="PF00155"/>
    </source>
</evidence>
<comment type="cofactor">
    <cofactor evidence="1">
        <name>pyridoxal 5'-phosphate</name>
        <dbReference type="ChEBI" id="CHEBI:597326"/>
    </cofactor>
</comment>
<feature type="domain" description="Aminotransferase class I/classII large" evidence="12">
    <location>
        <begin position="5"/>
        <end position="107"/>
    </location>
</feature>
<sequence length="115" mass="13171">MFINRYYNSKTLALDFECLKEDLHKIPSGSIVLFHASAHNPTGIDPTPQQWDEIVRICKEKQFYIVVDFAYQGFGSGDPEKDAYAVRQFAKAGMGMAICQSFAKNMGKIYIFYFH</sequence>
<evidence type="ECO:0000256" key="8">
    <source>
        <dbReference type="ARBA" id="ARBA00041257"/>
    </source>
</evidence>
<organism evidence="13">
    <name type="scientific">Diabrotica virgifera virgifera</name>
    <name type="common">western corn rootworm</name>
    <dbReference type="NCBI Taxonomy" id="50390"/>
    <lineage>
        <taxon>Eukaryota</taxon>
        <taxon>Metazoa</taxon>
        <taxon>Ecdysozoa</taxon>
        <taxon>Arthropoda</taxon>
        <taxon>Hexapoda</taxon>
        <taxon>Insecta</taxon>
        <taxon>Pterygota</taxon>
        <taxon>Neoptera</taxon>
        <taxon>Endopterygota</taxon>
        <taxon>Coleoptera</taxon>
        <taxon>Polyphaga</taxon>
        <taxon>Cucujiformia</taxon>
        <taxon>Chrysomeloidea</taxon>
        <taxon>Chrysomelidae</taxon>
        <taxon>Galerucinae</taxon>
        <taxon>Diabroticina</taxon>
        <taxon>Diabroticites</taxon>
        <taxon>Diabrotica</taxon>
    </lineage>
</organism>